<accession>A0A2N9HLB6</accession>
<protein>
    <submittedName>
        <fullName evidence="2">Uncharacterized protein</fullName>
    </submittedName>
</protein>
<dbReference type="EMBL" id="OIVN01004012">
    <property type="protein sequence ID" value="SPD14957.1"/>
    <property type="molecule type" value="Genomic_DNA"/>
</dbReference>
<proteinExistence type="predicted"/>
<evidence type="ECO:0000256" key="1">
    <source>
        <dbReference type="SAM" id="MobiDB-lite"/>
    </source>
</evidence>
<organism evidence="2">
    <name type="scientific">Fagus sylvatica</name>
    <name type="common">Beechnut</name>
    <dbReference type="NCBI Taxonomy" id="28930"/>
    <lineage>
        <taxon>Eukaryota</taxon>
        <taxon>Viridiplantae</taxon>
        <taxon>Streptophyta</taxon>
        <taxon>Embryophyta</taxon>
        <taxon>Tracheophyta</taxon>
        <taxon>Spermatophyta</taxon>
        <taxon>Magnoliopsida</taxon>
        <taxon>eudicotyledons</taxon>
        <taxon>Gunneridae</taxon>
        <taxon>Pentapetalae</taxon>
        <taxon>rosids</taxon>
        <taxon>fabids</taxon>
        <taxon>Fagales</taxon>
        <taxon>Fagaceae</taxon>
        <taxon>Fagus</taxon>
    </lineage>
</organism>
<evidence type="ECO:0000313" key="2">
    <source>
        <dbReference type="EMBL" id="SPD14957.1"/>
    </source>
</evidence>
<feature type="compositionally biased region" description="Polar residues" evidence="1">
    <location>
        <begin position="9"/>
        <end position="25"/>
    </location>
</feature>
<sequence>MPINLSARDGTSTCGSSHSENNTSACRGKALAGPIAGEAHNVDIGSSNADDEGIANACMKVLPIVGGEVVDTCIEISPL</sequence>
<reference evidence="2" key="1">
    <citation type="submission" date="2018-02" db="EMBL/GenBank/DDBJ databases">
        <authorList>
            <person name="Cohen D.B."/>
            <person name="Kent A.D."/>
        </authorList>
    </citation>
    <scope>NUCLEOTIDE SEQUENCE</scope>
</reference>
<dbReference type="AlphaFoldDB" id="A0A2N9HLB6"/>
<gene>
    <name evidence="2" type="ORF">FSB_LOCUS42839</name>
</gene>
<feature type="region of interest" description="Disordered" evidence="1">
    <location>
        <begin position="1"/>
        <end position="25"/>
    </location>
</feature>
<name>A0A2N9HLB6_FAGSY</name>